<name>A0AAD6TSD6_9AGAR</name>
<evidence type="ECO:0000259" key="4">
    <source>
        <dbReference type="Pfam" id="PF01301"/>
    </source>
</evidence>
<evidence type="ECO:0000256" key="3">
    <source>
        <dbReference type="ARBA" id="ARBA00023295"/>
    </source>
</evidence>
<feature type="non-terminal residue" evidence="5">
    <location>
        <position position="1"/>
    </location>
</feature>
<comment type="similarity">
    <text evidence="1">Belongs to the glycosyl hydrolase 35 family.</text>
</comment>
<dbReference type="PANTHER" id="PTHR23421">
    <property type="entry name" value="BETA-GALACTOSIDASE RELATED"/>
    <property type="match status" value="1"/>
</dbReference>
<dbReference type="Pfam" id="PF01301">
    <property type="entry name" value="Glyco_hydro_35"/>
    <property type="match status" value="1"/>
</dbReference>
<dbReference type="SUPFAM" id="SSF51445">
    <property type="entry name" value="(Trans)glycosidases"/>
    <property type="match status" value="1"/>
</dbReference>
<keyword evidence="3" id="KW-0326">Glycosidase</keyword>
<sequence>GGFPGWGTYTPGLWRTSNASYVEAYQVYMKAIGAKIAANQITNGGPVILVQVENEYT</sequence>
<protein>
    <submittedName>
        <fullName evidence="5">Glycoside hydrolase</fullName>
    </submittedName>
</protein>
<feature type="domain" description="Glycoside hydrolase 35 catalytic" evidence="4">
    <location>
        <begin position="1"/>
        <end position="57"/>
    </location>
</feature>
<dbReference type="EMBL" id="JARJCN010000087">
    <property type="protein sequence ID" value="KAJ7075965.1"/>
    <property type="molecule type" value="Genomic_DNA"/>
</dbReference>
<feature type="non-terminal residue" evidence="5">
    <location>
        <position position="57"/>
    </location>
</feature>
<dbReference type="GO" id="GO:0004553">
    <property type="term" value="F:hydrolase activity, hydrolyzing O-glycosyl compounds"/>
    <property type="evidence" value="ECO:0007669"/>
    <property type="project" value="InterPro"/>
</dbReference>
<comment type="caution">
    <text evidence="5">The sequence shown here is derived from an EMBL/GenBank/DDBJ whole genome shotgun (WGS) entry which is preliminary data.</text>
</comment>
<dbReference type="Proteomes" id="UP001222325">
    <property type="component" value="Unassembled WGS sequence"/>
</dbReference>
<dbReference type="InterPro" id="IPR017853">
    <property type="entry name" value="GH"/>
</dbReference>
<dbReference type="InterPro" id="IPR031330">
    <property type="entry name" value="Gly_Hdrlase_35_cat"/>
</dbReference>
<dbReference type="GO" id="GO:0005975">
    <property type="term" value="P:carbohydrate metabolic process"/>
    <property type="evidence" value="ECO:0007669"/>
    <property type="project" value="InterPro"/>
</dbReference>
<evidence type="ECO:0000313" key="6">
    <source>
        <dbReference type="Proteomes" id="UP001222325"/>
    </source>
</evidence>
<dbReference type="Gene3D" id="3.20.20.80">
    <property type="entry name" value="Glycosidases"/>
    <property type="match status" value="1"/>
</dbReference>
<evidence type="ECO:0000256" key="2">
    <source>
        <dbReference type="ARBA" id="ARBA00022801"/>
    </source>
</evidence>
<dbReference type="AlphaFoldDB" id="A0AAD6TSD6"/>
<proteinExistence type="inferred from homology"/>
<accession>A0AAD6TSD6</accession>
<gene>
    <name evidence="5" type="ORF">B0H15DRAFT_745084</name>
</gene>
<dbReference type="InterPro" id="IPR019801">
    <property type="entry name" value="Glyco_hydro_35_CS"/>
</dbReference>
<evidence type="ECO:0000256" key="1">
    <source>
        <dbReference type="ARBA" id="ARBA00009809"/>
    </source>
</evidence>
<organism evidence="5 6">
    <name type="scientific">Mycena belliarum</name>
    <dbReference type="NCBI Taxonomy" id="1033014"/>
    <lineage>
        <taxon>Eukaryota</taxon>
        <taxon>Fungi</taxon>
        <taxon>Dikarya</taxon>
        <taxon>Basidiomycota</taxon>
        <taxon>Agaricomycotina</taxon>
        <taxon>Agaricomycetes</taxon>
        <taxon>Agaricomycetidae</taxon>
        <taxon>Agaricales</taxon>
        <taxon>Marasmiineae</taxon>
        <taxon>Mycenaceae</taxon>
        <taxon>Mycena</taxon>
    </lineage>
</organism>
<evidence type="ECO:0000313" key="5">
    <source>
        <dbReference type="EMBL" id="KAJ7075965.1"/>
    </source>
</evidence>
<dbReference type="PROSITE" id="PS01182">
    <property type="entry name" value="GLYCOSYL_HYDROL_F35"/>
    <property type="match status" value="1"/>
</dbReference>
<keyword evidence="2 5" id="KW-0378">Hydrolase</keyword>
<reference evidence="5" key="1">
    <citation type="submission" date="2023-03" db="EMBL/GenBank/DDBJ databases">
        <title>Massive genome expansion in bonnet fungi (Mycena s.s.) driven by repeated elements and novel gene families across ecological guilds.</title>
        <authorList>
            <consortium name="Lawrence Berkeley National Laboratory"/>
            <person name="Harder C.B."/>
            <person name="Miyauchi S."/>
            <person name="Viragh M."/>
            <person name="Kuo A."/>
            <person name="Thoen E."/>
            <person name="Andreopoulos B."/>
            <person name="Lu D."/>
            <person name="Skrede I."/>
            <person name="Drula E."/>
            <person name="Henrissat B."/>
            <person name="Morin E."/>
            <person name="Kohler A."/>
            <person name="Barry K."/>
            <person name="LaButti K."/>
            <person name="Morin E."/>
            <person name="Salamov A."/>
            <person name="Lipzen A."/>
            <person name="Mereny Z."/>
            <person name="Hegedus B."/>
            <person name="Baldrian P."/>
            <person name="Stursova M."/>
            <person name="Weitz H."/>
            <person name="Taylor A."/>
            <person name="Grigoriev I.V."/>
            <person name="Nagy L.G."/>
            <person name="Martin F."/>
            <person name="Kauserud H."/>
        </authorList>
    </citation>
    <scope>NUCLEOTIDE SEQUENCE</scope>
    <source>
        <strain evidence="5">CBHHK173m</strain>
    </source>
</reference>
<dbReference type="InterPro" id="IPR001944">
    <property type="entry name" value="Glycoside_Hdrlase_35"/>
</dbReference>
<keyword evidence="6" id="KW-1185">Reference proteome</keyword>